<evidence type="ECO:0000256" key="1">
    <source>
        <dbReference type="SAM" id="MobiDB-lite"/>
    </source>
</evidence>
<dbReference type="Pfam" id="PF13966">
    <property type="entry name" value="zf-RVT"/>
    <property type="match status" value="1"/>
</dbReference>
<dbReference type="EMBL" id="OIVN01000132">
    <property type="protein sequence ID" value="SPC74867.1"/>
    <property type="molecule type" value="Genomic_DNA"/>
</dbReference>
<dbReference type="InterPro" id="IPR036691">
    <property type="entry name" value="Endo/exonu/phosph_ase_sf"/>
</dbReference>
<reference evidence="5" key="1">
    <citation type="submission" date="2018-02" db="EMBL/GenBank/DDBJ databases">
        <authorList>
            <person name="Cohen D.B."/>
            <person name="Kent A.D."/>
        </authorList>
    </citation>
    <scope>NUCLEOTIDE SEQUENCE</scope>
</reference>
<dbReference type="InterPro" id="IPR026960">
    <property type="entry name" value="RVT-Znf"/>
</dbReference>
<dbReference type="GO" id="GO:0003676">
    <property type="term" value="F:nucleic acid binding"/>
    <property type="evidence" value="ECO:0007669"/>
    <property type="project" value="InterPro"/>
</dbReference>
<dbReference type="AlphaFoldDB" id="A0A2N9E7C1"/>
<feature type="domain" description="RNase H type-1" evidence="3">
    <location>
        <begin position="707"/>
        <end position="825"/>
    </location>
</feature>
<sequence length="846" mass="95652">MIKGNHFGSISNMNIYRFSVIGLEGLFIMGMIVLGRRTKGYPLISTDRFGSWLRATPIRGGFSRRPRESVQSDDDLEGSRSNGGEGIHIGRQSEEAMEGFQTTNVEAAEVISGRESWTGCYKFDKILHGGLTKHEEDILHIESLRAMGVSGGCGTAPPSTMSVLSLNYRGLGNQATMNELHGIYGHPETTLRPRTWALLRKLKDLSNLPWMLLGDFNEIVALEEKCGRDDQSLVQMASFRDVLANCGLEDLGFLVRHVVVANSDHMGLLLKVVTTPIRVQRKKWRLFRFEHVWVREGSCEEVILEAWSHIQVGTPMFRLVQKIKQCRIKLLQWNQTQARATPRIITKKKAHLQMLEEQRLEVYDAREVNQVQRELCVLMEKEETFWHQRSWIAWLKGGDSNTRCEDILNLFGATPTTQFEKYLGLPPIIGRAKKKAFNAIKDRVWRRLQGWKEKLLSQAGCEVLIKSIIQAIPTYTMCCFNFPLRLCAEISSMATNFWWEQRGMEADKGGTKSGEFTVKSAASSVGFTFKDLGIWSAKVAPKIRNFVWRACRNILPTQTKLFDMKISSSFSCHWCEEEPETGDHVLWQCEFAQRVWTACSVQLPWSVDMRMAFGDFLDVCLRDMQSPDVELIFTTAWILWCARNELIWEGKVSIIFDICSRASAMAIEFLEFDERAEVLPHVDAGRILLSWSPPSAGCYKVAIACNFTSRSDKVGVGVLIRDSSSFVVAASGFVMLGSNDFLTSYAYAVFYAMQLAHETGFRCNIDMEVPSQELLSLLKFDSPCLAPSGVLVDDIGAWLPFFRNVSFTFISNVCNKATQALATEAASSDLDCIWLEKCLPCIRPFV</sequence>
<proteinExistence type="predicted"/>
<feature type="domain" description="Reverse transcriptase zinc-binding" evidence="4">
    <location>
        <begin position="534"/>
        <end position="596"/>
    </location>
</feature>
<accession>A0A2N9E7C1</accession>
<evidence type="ECO:0000256" key="2">
    <source>
        <dbReference type="SAM" id="Phobius"/>
    </source>
</evidence>
<dbReference type="PANTHER" id="PTHR33116:SF86">
    <property type="entry name" value="REVERSE TRANSCRIPTASE DOMAIN-CONTAINING PROTEIN"/>
    <property type="match status" value="1"/>
</dbReference>
<dbReference type="GO" id="GO:0004523">
    <property type="term" value="F:RNA-DNA hybrid ribonuclease activity"/>
    <property type="evidence" value="ECO:0007669"/>
    <property type="project" value="InterPro"/>
</dbReference>
<organism evidence="5">
    <name type="scientific">Fagus sylvatica</name>
    <name type="common">Beechnut</name>
    <dbReference type="NCBI Taxonomy" id="28930"/>
    <lineage>
        <taxon>Eukaryota</taxon>
        <taxon>Viridiplantae</taxon>
        <taxon>Streptophyta</taxon>
        <taxon>Embryophyta</taxon>
        <taxon>Tracheophyta</taxon>
        <taxon>Spermatophyta</taxon>
        <taxon>Magnoliopsida</taxon>
        <taxon>eudicotyledons</taxon>
        <taxon>Gunneridae</taxon>
        <taxon>Pentapetalae</taxon>
        <taxon>rosids</taxon>
        <taxon>fabids</taxon>
        <taxon>Fagales</taxon>
        <taxon>Fagaceae</taxon>
        <taxon>Fagus</taxon>
    </lineage>
</organism>
<keyword evidence="2" id="KW-0472">Membrane</keyword>
<gene>
    <name evidence="5" type="ORF">FSB_LOCUS2749</name>
</gene>
<protein>
    <recommendedName>
        <fullName evidence="6">Reverse transcriptase zinc-binding domain-containing protein</fullName>
    </recommendedName>
</protein>
<dbReference type="InterPro" id="IPR044730">
    <property type="entry name" value="RNase_H-like_dom_plant"/>
</dbReference>
<keyword evidence="2" id="KW-0812">Transmembrane</keyword>
<dbReference type="SUPFAM" id="SSF56219">
    <property type="entry name" value="DNase I-like"/>
    <property type="match status" value="1"/>
</dbReference>
<feature type="region of interest" description="Disordered" evidence="1">
    <location>
        <begin position="62"/>
        <end position="87"/>
    </location>
</feature>
<evidence type="ECO:0000313" key="5">
    <source>
        <dbReference type="EMBL" id="SPC74867.1"/>
    </source>
</evidence>
<name>A0A2N9E7C1_FAGSY</name>
<feature type="transmembrane region" description="Helical" evidence="2">
    <location>
        <begin position="15"/>
        <end position="34"/>
    </location>
</feature>
<evidence type="ECO:0008006" key="6">
    <source>
        <dbReference type="Google" id="ProtNLM"/>
    </source>
</evidence>
<evidence type="ECO:0000259" key="4">
    <source>
        <dbReference type="Pfam" id="PF13966"/>
    </source>
</evidence>
<evidence type="ECO:0000259" key="3">
    <source>
        <dbReference type="Pfam" id="PF13456"/>
    </source>
</evidence>
<dbReference type="PANTHER" id="PTHR33116">
    <property type="entry name" value="REVERSE TRANSCRIPTASE ZINC-BINDING DOMAIN-CONTAINING PROTEIN-RELATED-RELATED"/>
    <property type="match status" value="1"/>
</dbReference>
<keyword evidence="2" id="KW-1133">Transmembrane helix</keyword>
<dbReference type="Pfam" id="PF13456">
    <property type="entry name" value="RVT_3"/>
    <property type="match status" value="1"/>
</dbReference>
<dbReference type="InterPro" id="IPR002156">
    <property type="entry name" value="RNaseH_domain"/>
</dbReference>
<dbReference type="CDD" id="cd06222">
    <property type="entry name" value="RNase_H_like"/>
    <property type="match status" value="1"/>
</dbReference>